<keyword evidence="3" id="KW-1185">Reference proteome</keyword>
<proteinExistence type="predicted"/>
<dbReference type="EnsemblMetazoa" id="ACHR014010-RA">
    <property type="protein sequence ID" value="ACHR014010-PA"/>
    <property type="gene ID" value="ACHR014010"/>
</dbReference>
<name>A0A182KHP0_9DIPT</name>
<dbReference type="Proteomes" id="UP000075881">
    <property type="component" value="Unassembled WGS sequence"/>
</dbReference>
<sequence>MVTACTDRGGIGSTLPGQAGNPRTAPHTKSPTRNCRCPGRTLGDGACCISGLQSLPPSSS</sequence>
<dbReference type="VEuPathDB" id="VectorBase:ACHR014010"/>
<evidence type="ECO:0000313" key="2">
    <source>
        <dbReference type="EnsemblMetazoa" id="ACHR014010-PA"/>
    </source>
</evidence>
<reference evidence="3" key="1">
    <citation type="submission" date="2013-03" db="EMBL/GenBank/DDBJ databases">
        <title>The Genome Sequence of Anopheles christyi ACHKN1017.</title>
        <authorList>
            <consortium name="The Broad Institute Genomics Platform"/>
            <person name="Neafsey D.E."/>
            <person name="Besansky N."/>
            <person name="Walker B."/>
            <person name="Young S.K."/>
            <person name="Zeng Q."/>
            <person name="Gargeya S."/>
            <person name="Fitzgerald M."/>
            <person name="Haas B."/>
            <person name="Abouelleil A."/>
            <person name="Allen A.W."/>
            <person name="Alvarado L."/>
            <person name="Arachchi H.M."/>
            <person name="Berlin A.M."/>
            <person name="Chapman S.B."/>
            <person name="Gainer-Dewar J."/>
            <person name="Goldberg J."/>
            <person name="Griggs A."/>
            <person name="Gujja S."/>
            <person name="Hansen M."/>
            <person name="Howarth C."/>
            <person name="Imamovic A."/>
            <person name="Ireland A."/>
            <person name="Larimer J."/>
            <person name="McCowan C."/>
            <person name="Murphy C."/>
            <person name="Pearson M."/>
            <person name="Poon T.W."/>
            <person name="Priest M."/>
            <person name="Roberts A."/>
            <person name="Saif S."/>
            <person name="Shea T."/>
            <person name="Sisk P."/>
            <person name="Sykes S."/>
            <person name="Wortman J."/>
            <person name="Nusbaum C."/>
            <person name="Birren B."/>
        </authorList>
    </citation>
    <scope>NUCLEOTIDE SEQUENCE [LARGE SCALE GENOMIC DNA]</scope>
    <source>
        <strain evidence="3">ACHKN1017</strain>
    </source>
</reference>
<reference evidence="2" key="2">
    <citation type="submission" date="2020-05" db="UniProtKB">
        <authorList>
            <consortium name="EnsemblMetazoa"/>
        </authorList>
    </citation>
    <scope>IDENTIFICATION</scope>
    <source>
        <strain evidence="2">ACHKN1017</strain>
    </source>
</reference>
<accession>A0A182KHP0</accession>
<evidence type="ECO:0000256" key="1">
    <source>
        <dbReference type="SAM" id="MobiDB-lite"/>
    </source>
</evidence>
<organism evidence="2 3">
    <name type="scientific">Anopheles christyi</name>
    <dbReference type="NCBI Taxonomy" id="43041"/>
    <lineage>
        <taxon>Eukaryota</taxon>
        <taxon>Metazoa</taxon>
        <taxon>Ecdysozoa</taxon>
        <taxon>Arthropoda</taxon>
        <taxon>Hexapoda</taxon>
        <taxon>Insecta</taxon>
        <taxon>Pterygota</taxon>
        <taxon>Neoptera</taxon>
        <taxon>Endopterygota</taxon>
        <taxon>Diptera</taxon>
        <taxon>Nematocera</taxon>
        <taxon>Culicoidea</taxon>
        <taxon>Culicidae</taxon>
        <taxon>Anophelinae</taxon>
        <taxon>Anopheles</taxon>
    </lineage>
</organism>
<protein>
    <submittedName>
        <fullName evidence="2">Uncharacterized protein</fullName>
    </submittedName>
</protein>
<feature type="region of interest" description="Disordered" evidence="1">
    <location>
        <begin position="1"/>
        <end position="35"/>
    </location>
</feature>
<dbReference type="AlphaFoldDB" id="A0A182KHP0"/>
<evidence type="ECO:0000313" key="3">
    <source>
        <dbReference type="Proteomes" id="UP000075881"/>
    </source>
</evidence>